<dbReference type="Pfam" id="PF11805">
    <property type="entry name" value="DUF3326"/>
    <property type="match status" value="1"/>
</dbReference>
<gene>
    <name evidence="2" type="ORF">Cgig2_030547</name>
</gene>
<reference evidence="2" key="1">
    <citation type="submission" date="2022-04" db="EMBL/GenBank/DDBJ databases">
        <title>Carnegiea gigantea Genome sequencing and assembly v2.</title>
        <authorList>
            <person name="Copetti D."/>
            <person name="Sanderson M.J."/>
            <person name="Burquez A."/>
            <person name="Wojciechowski M.F."/>
        </authorList>
    </citation>
    <scope>NUCLEOTIDE SEQUENCE</scope>
    <source>
        <strain evidence="2">SGP5-SGP5p</strain>
        <tissue evidence="2">Aerial part</tissue>
    </source>
</reference>
<name>A0A9Q1JFL7_9CARY</name>
<dbReference type="AlphaFoldDB" id="A0A9Q1JFL7"/>
<dbReference type="EMBL" id="JAKOGI010004242">
    <property type="protein sequence ID" value="KAJ8419869.1"/>
    <property type="molecule type" value="Genomic_DNA"/>
</dbReference>
<keyword evidence="3" id="KW-1185">Reference proteome</keyword>
<feature type="compositionally biased region" description="Basic residues" evidence="1">
    <location>
        <begin position="1"/>
        <end position="10"/>
    </location>
</feature>
<feature type="compositionally biased region" description="Basic and acidic residues" evidence="1">
    <location>
        <begin position="25"/>
        <end position="36"/>
    </location>
</feature>
<evidence type="ECO:0000256" key="1">
    <source>
        <dbReference type="SAM" id="MobiDB-lite"/>
    </source>
</evidence>
<organism evidence="2 3">
    <name type="scientific">Carnegiea gigantea</name>
    <dbReference type="NCBI Taxonomy" id="171969"/>
    <lineage>
        <taxon>Eukaryota</taxon>
        <taxon>Viridiplantae</taxon>
        <taxon>Streptophyta</taxon>
        <taxon>Embryophyta</taxon>
        <taxon>Tracheophyta</taxon>
        <taxon>Spermatophyta</taxon>
        <taxon>Magnoliopsida</taxon>
        <taxon>eudicotyledons</taxon>
        <taxon>Gunneridae</taxon>
        <taxon>Pentapetalae</taxon>
        <taxon>Caryophyllales</taxon>
        <taxon>Cactineae</taxon>
        <taxon>Cactaceae</taxon>
        <taxon>Cactoideae</taxon>
        <taxon>Echinocereeae</taxon>
        <taxon>Carnegiea</taxon>
    </lineage>
</organism>
<dbReference type="InterPro" id="IPR021763">
    <property type="entry name" value="DUF3326"/>
</dbReference>
<feature type="compositionally biased region" description="Polar residues" evidence="1">
    <location>
        <begin position="11"/>
        <end position="24"/>
    </location>
</feature>
<protein>
    <submittedName>
        <fullName evidence="2">Uncharacterized protein</fullName>
    </submittedName>
</protein>
<proteinExistence type="predicted"/>
<dbReference type="Proteomes" id="UP001153076">
    <property type="component" value="Unassembled WGS sequence"/>
</dbReference>
<sequence>MGRGGRRGCSKRQNVPMSPDNTEVTQKEAIEQEDNTIKEVSNETVTAEIELARVSNPALEVTESPRRHIISTYAAIIDPDEGTRYFGGSGSCYKPSGCGRVRIPFAHTPTLLPIPLSQSLSPKSTAEEMVSLLLHNALFNIGRTPTGKGLAAY</sequence>
<evidence type="ECO:0000313" key="3">
    <source>
        <dbReference type="Proteomes" id="UP001153076"/>
    </source>
</evidence>
<comment type="caution">
    <text evidence="2">The sequence shown here is derived from an EMBL/GenBank/DDBJ whole genome shotgun (WGS) entry which is preliminary data.</text>
</comment>
<evidence type="ECO:0000313" key="2">
    <source>
        <dbReference type="EMBL" id="KAJ8419869.1"/>
    </source>
</evidence>
<accession>A0A9Q1JFL7</accession>
<feature type="region of interest" description="Disordered" evidence="1">
    <location>
        <begin position="1"/>
        <end position="36"/>
    </location>
</feature>